<comment type="caution">
    <text evidence="3">The sequence shown here is derived from an EMBL/GenBank/DDBJ whole genome shotgun (WGS) entry which is preliminary data.</text>
</comment>
<evidence type="ECO:0000313" key="4">
    <source>
        <dbReference type="Proteomes" id="UP001589774"/>
    </source>
</evidence>
<feature type="transmembrane region" description="Helical" evidence="2">
    <location>
        <begin position="47"/>
        <end position="66"/>
    </location>
</feature>
<dbReference type="InterPro" id="IPR007251">
    <property type="entry name" value="Iron_permease_Fet4"/>
</dbReference>
<evidence type="ECO:0000256" key="1">
    <source>
        <dbReference type="SAM" id="MobiDB-lite"/>
    </source>
</evidence>
<reference evidence="3 4" key="1">
    <citation type="submission" date="2024-09" db="EMBL/GenBank/DDBJ databases">
        <authorList>
            <person name="Sun Q."/>
            <person name="Mori K."/>
        </authorList>
    </citation>
    <scope>NUCLEOTIDE SEQUENCE [LARGE SCALE GENOMIC DNA]</scope>
    <source>
        <strain evidence="3 4">CCM 7765</strain>
    </source>
</reference>
<dbReference type="EMBL" id="JBHLWO010000002">
    <property type="protein sequence ID" value="MFC0319532.1"/>
    <property type="molecule type" value="Genomic_DNA"/>
</dbReference>
<name>A0ABV6HKX1_9SPHI</name>
<evidence type="ECO:0000313" key="3">
    <source>
        <dbReference type="EMBL" id="MFC0319532.1"/>
    </source>
</evidence>
<keyword evidence="2" id="KW-0472">Membrane</keyword>
<protein>
    <submittedName>
        <fullName evidence="3">Low affinity iron permease family protein</fullName>
    </submittedName>
</protein>
<dbReference type="Pfam" id="PF04120">
    <property type="entry name" value="Iron_permease"/>
    <property type="match status" value="1"/>
</dbReference>
<proteinExistence type="predicted"/>
<evidence type="ECO:0000256" key="2">
    <source>
        <dbReference type="SAM" id="Phobius"/>
    </source>
</evidence>
<feature type="compositionally biased region" description="Basic residues" evidence="1">
    <location>
        <begin position="139"/>
        <end position="148"/>
    </location>
</feature>
<accession>A0ABV6HKX1</accession>
<feature type="region of interest" description="Disordered" evidence="1">
    <location>
        <begin position="123"/>
        <end position="148"/>
    </location>
</feature>
<feature type="transmembrane region" description="Helical" evidence="2">
    <location>
        <begin position="21"/>
        <end position="41"/>
    </location>
</feature>
<dbReference type="Proteomes" id="UP001589774">
    <property type="component" value="Unassembled WGS sequence"/>
</dbReference>
<keyword evidence="4" id="KW-1185">Reference proteome</keyword>
<sequence length="148" mass="16531">MSTNNFFEKFSDKITGWTGSSTAFGIAFGIVIGWGLSGPIFKYSDTWQLVINTGTTIVTFLMVFLIQKSQNKDSKAIQLKLNELVAANKKASNRMVDVEDFTEEELDMLHKFYEKLADKAKQESDIHQSHSIGDAKGINKSKKKGADE</sequence>
<gene>
    <name evidence="3" type="ORF">ACFFI0_14520</name>
</gene>
<dbReference type="RefSeq" id="WP_130855878.1">
    <property type="nucleotide sequence ID" value="NZ_JBHLWO010000002.1"/>
</dbReference>
<keyword evidence="2" id="KW-0812">Transmembrane</keyword>
<keyword evidence="2" id="KW-1133">Transmembrane helix</keyword>
<organism evidence="3 4">
    <name type="scientific">Olivibacter oleidegradans</name>
    <dbReference type="NCBI Taxonomy" id="760123"/>
    <lineage>
        <taxon>Bacteria</taxon>
        <taxon>Pseudomonadati</taxon>
        <taxon>Bacteroidota</taxon>
        <taxon>Sphingobacteriia</taxon>
        <taxon>Sphingobacteriales</taxon>
        <taxon>Sphingobacteriaceae</taxon>
        <taxon>Olivibacter</taxon>
    </lineage>
</organism>